<feature type="coiled-coil region" evidence="1">
    <location>
        <begin position="393"/>
        <end position="420"/>
    </location>
</feature>
<feature type="compositionally biased region" description="Polar residues" evidence="2">
    <location>
        <begin position="832"/>
        <end position="845"/>
    </location>
</feature>
<evidence type="ECO:0000313" key="4">
    <source>
        <dbReference type="Proteomes" id="UP000054564"/>
    </source>
</evidence>
<feature type="compositionally biased region" description="Polar residues" evidence="2">
    <location>
        <begin position="786"/>
        <end position="806"/>
    </location>
</feature>
<feature type="compositionally biased region" description="Low complexity" evidence="2">
    <location>
        <begin position="979"/>
        <end position="990"/>
    </location>
</feature>
<accession>A0A0L0VXQ8</accession>
<organism evidence="3 4">
    <name type="scientific">Puccinia striiformis f. sp. tritici PST-78</name>
    <dbReference type="NCBI Taxonomy" id="1165861"/>
    <lineage>
        <taxon>Eukaryota</taxon>
        <taxon>Fungi</taxon>
        <taxon>Dikarya</taxon>
        <taxon>Basidiomycota</taxon>
        <taxon>Pucciniomycotina</taxon>
        <taxon>Pucciniomycetes</taxon>
        <taxon>Pucciniales</taxon>
        <taxon>Pucciniaceae</taxon>
        <taxon>Puccinia</taxon>
    </lineage>
</organism>
<feature type="compositionally biased region" description="Low complexity" evidence="2">
    <location>
        <begin position="1026"/>
        <end position="1043"/>
    </location>
</feature>
<keyword evidence="4" id="KW-1185">Reference proteome</keyword>
<gene>
    <name evidence="3" type="ORF">PSTG_02913</name>
</gene>
<dbReference type="EMBL" id="AJIL01000015">
    <property type="protein sequence ID" value="KNF03820.1"/>
    <property type="molecule type" value="Genomic_DNA"/>
</dbReference>
<feature type="compositionally biased region" description="Low complexity" evidence="2">
    <location>
        <begin position="690"/>
        <end position="708"/>
    </location>
</feature>
<feature type="region of interest" description="Disordered" evidence="2">
    <location>
        <begin position="858"/>
        <end position="879"/>
    </location>
</feature>
<comment type="caution">
    <text evidence="3">The sequence shown here is derived from an EMBL/GenBank/DDBJ whole genome shotgun (WGS) entry which is preliminary data.</text>
</comment>
<keyword evidence="1" id="KW-0175">Coiled coil</keyword>
<feature type="compositionally biased region" description="Polar residues" evidence="2">
    <location>
        <begin position="1056"/>
        <end position="1066"/>
    </location>
</feature>
<reference evidence="4" key="1">
    <citation type="submission" date="2014-03" db="EMBL/GenBank/DDBJ databases">
        <title>The Genome Sequence of Puccinia striiformis f. sp. tritici PST-78.</title>
        <authorList>
            <consortium name="The Broad Institute Genome Sequencing Platform"/>
            <person name="Cuomo C."/>
            <person name="Hulbert S."/>
            <person name="Chen X."/>
            <person name="Walker B."/>
            <person name="Young S.K."/>
            <person name="Zeng Q."/>
            <person name="Gargeya S."/>
            <person name="Fitzgerald M."/>
            <person name="Haas B."/>
            <person name="Abouelleil A."/>
            <person name="Alvarado L."/>
            <person name="Arachchi H.M."/>
            <person name="Berlin A.M."/>
            <person name="Chapman S.B."/>
            <person name="Goldberg J."/>
            <person name="Griggs A."/>
            <person name="Gujja S."/>
            <person name="Hansen M."/>
            <person name="Howarth C."/>
            <person name="Imamovic A."/>
            <person name="Larimer J."/>
            <person name="McCowan C."/>
            <person name="Montmayeur A."/>
            <person name="Murphy C."/>
            <person name="Neiman D."/>
            <person name="Pearson M."/>
            <person name="Priest M."/>
            <person name="Roberts A."/>
            <person name="Saif S."/>
            <person name="Shea T."/>
            <person name="Sisk P."/>
            <person name="Sykes S."/>
            <person name="Wortman J."/>
            <person name="Nusbaum C."/>
            <person name="Birren B."/>
        </authorList>
    </citation>
    <scope>NUCLEOTIDE SEQUENCE [LARGE SCALE GENOMIC DNA]</scope>
    <source>
        <strain evidence="4">race PST-78</strain>
    </source>
</reference>
<dbReference type="SUPFAM" id="SSF117782">
    <property type="entry name" value="YbjQ-like"/>
    <property type="match status" value="1"/>
</dbReference>
<evidence type="ECO:0000256" key="1">
    <source>
        <dbReference type="SAM" id="Coils"/>
    </source>
</evidence>
<dbReference type="OrthoDB" id="2500694at2759"/>
<evidence type="ECO:0000256" key="2">
    <source>
        <dbReference type="SAM" id="MobiDB-lite"/>
    </source>
</evidence>
<sequence>MPSSSGWSSFFHVGAKTWRPKTADQSYLEFEKKKFAEEAERKEAEVKQKIELLDQVRKLEAKTQALNEMALSAEMQTKEHELAMRERQMGELKQVELAKLELAKRMGEESLNEADFARIRRERMKAELIARQSNDHALRELDRASSQSEIDHHMATQMPMRGQTPMAGPIPMPGSMQTTGPMPIPGPMSMPAHMFMPGPMSMPGQMHMPHMSPQGPHPAFDHQGGMPMAPHARLRGRSESFSIYPGDMGRNEWGPNNNLQHGQGLRLSDHLDRHRIHQPNRDFPDHHESVAFQMAIRAQAELIRRRKEEQVDQAARQHELNAQAMRQMRKQELVARLQERGMQQRQIEAEAAMLYEQDRRRNAAQLREERDREYRLMLKEKGLQEREIVDQLKRREAKDRESLRKEVQRLEREIRHQGLREAESAIWEARRNRKGPPMGIGRPSIEQIQREGLLEHMWAEFHELHPRLQQEIISMENHYKPGGAPGKNRSRAPSMGNMNSPHLSRAPTPRTRENILQQMGNQLEREDSNRANMRPGSKASSRDHDHGPSPLSRHNSTPLSNRSPGPSQLRNRPPSRGFAAGGPPLSVPRHEFESESFEQISSTGDSAFNDAALAARLQSAALNSEINGGRRSRAGSLAGQMNADHPMSRHRPDLDPSPLNPNVGRRSRASTLTEQMESEFLRSGLHHMSSELGSGRRSRSNSTSQSFGISPESRMMNPGLGRSPGGSDHDFVAREEGGRTRNSRPPSRANPPGTSYSENRFGGSASREPSQMPTDRPSSRQRPETDPNSLAPSLGRSSRTGTISEQIESDLLRGNPNHVSSEFGSEHRSRSSSRAPNFGTSPQSRMMNERHIHQAIGRTSAASNHDFAQREQSRPPSRLNMSAAGYNENRYNNLTNEQLSQIPTEELQMLLASGQVDPSTIQNKPPNLHNLRPEEIDQMSSEELDALLRQCQESPHVGMSNSNADARQSQMVNTGMGGASSSSGSRPHSSMNRGAMDSSRSSSRAGTSGIHQSGLERQNSRNNCHSTSPLNPSNRNSPSNPKSLYSMLDERDRYEGQNNDTRSSSQDNHHYHQTEEDLDDGDFIITEMREQPGVQIVQELGRVEASSRDGSNYSRPIDGEQIKDRDEMHQAVKNLIAEASQRGANGVVSLRVNDLKDGSYVASGEAVVFA</sequence>
<feature type="compositionally biased region" description="Basic and acidic residues" evidence="2">
    <location>
        <begin position="727"/>
        <end position="739"/>
    </location>
</feature>
<proteinExistence type="predicted"/>
<dbReference type="AlphaFoldDB" id="A0A0L0VXQ8"/>
<feature type="compositionally biased region" description="Polar residues" evidence="2">
    <location>
        <begin position="1005"/>
        <end position="1025"/>
    </location>
</feature>
<dbReference type="InterPro" id="IPR035439">
    <property type="entry name" value="UPF0145_dom_sf"/>
</dbReference>
<feature type="compositionally biased region" description="Low complexity" evidence="2">
    <location>
        <begin position="743"/>
        <end position="752"/>
    </location>
</feature>
<feature type="region of interest" description="Disordered" evidence="2">
    <location>
        <begin position="625"/>
        <end position="845"/>
    </location>
</feature>
<feature type="region of interest" description="Disordered" evidence="2">
    <location>
        <begin position="972"/>
        <end position="1075"/>
    </location>
</feature>
<feature type="coiled-coil region" evidence="1">
    <location>
        <begin position="32"/>
        <end position="76"/>
    </location>
</feature>
<dbReference type="Proteomes" id="UP000054564">
    <property type="component" value="Unassembled WGS sequence"/>
</dbReference>
<protein>
    <submittedName>
        <fullName evidence="3">Uncharacterized protein</fullName>
    </submittedName>
</protein>
<evidence type="ECO:0000313" key="3">
    <source>
        <dbReference type="EMBL" id="KNF03820.1"/>
    </source>
</evidence>
<feature type="compositionally biased region" description="Polar residues" evidence="2">
    <location>
        <begin position="552"/>
        <end position="570"/>
    </location>
</feature>
<name>A0A0L0VXQ8_9BASI</name>
<feature type="region of interest" description="Disordered" evidence="2">
    <location>
        <begin position="477"/>
        <end position="603"/>
    </location>
</feature>